<accession>A0ABR1BQB2</accession>
<organism evidence="1 2">
    <name type="scientific">Necator americanus</name>
    <name type="common">Human hookworm</name>
    <dbReference type="NCBI Taxonomy" id="51031"/>
    <lineage>
        <taxon>Eukaryota</taxon>
        <taxon>Metazoa</taxon>
        <taxon>Ecdysozoa</taxon>
        <taxon>Nematoda</taxon>
        <taxon>Chromadorea</taxon>
        <taxon>Rhabditida</taxon>
        <taxon>Rhabditina</taxon>
        <taxon>Rhabditomorpha</taxon>
        <taxon>Strongyloidea</taxon>
        <taxon>Ancylostomatidae</taxon>
        <taxon>Bunostominae</taxon>
        <taxon>Necator</taxon>
    </lineage>
</organism>
<proteinExistence type="predicted"/>
<keyword evidence="2" id="KW-1185">Reference proteome</keyword>
<reference evidence="1 2" key="1">
    <citation type="submission" date="2023-08" db="EMBL/GenBank/DDBJ databases">
        <title>A Necator americanus chromosomal reference genome.</title>
        <authorList>
            <person name="Ilik V."/>
            <person name="Petrzelkova K.J."/>
            <person name="Pardy F."/>
            <person name="Fuh T."/>
            <person name="Niatou-Singa F.S."/>
            <person name="Gouil Q."/>
            <person name="Baker L."/>
            <person name="Ritchie M.E."/>
            <person name="Jex A.R."/>
            <person name="Gazzola D."/>
            <person name="Li H."/>
            <person name="Toshio Fujiwara R."/>
            <person name="Zhan B."/>
            <person name="Aroian R.V."/>
            <person name="Pafco B."/>
            <person name="Schwarz E.M."/>
        </authorList>
    </citation>
    <scope>NUCLEOTIDE SEQUENCE [LARGE SCALE GENOMIC DNA]</scope>
    <source>
        <strain evidence="1 2">Aroian</strain>
        <tissue evidence="1">Whole animal</tissue>
    </source>
</reference>
<evidence type="ECO:0000313" key="2">
    <source>
        <dbReference type="Proteomes" id="UP001303046"/>
    </source>
</evidence>
<dbReference type="EMBL" id="JAVFWL010000001">
    <property type="protein sequence ID" value="KAK6728599.1"/>
    <property type="molecule type" value="Genomic_DNA"/>
</dbReference>
<protein>
    <submittedName>
        <fullName evidence="1">Uncharacterized protein</fullName>
    </submittedName>
</protein>
<name>A0ABR1BQB2_NECAM</name>
<gene>
    <name evidence="1" type="primary">Necator_chrI.g2067</name>
    <name evidence="1" type="ORF">RB195_005941</name>
</gene>
<sequence length="99" mass="10978">MLGSLYEKIVNGRSVVRGAHLDLLLVAAGAVASRRPCSLPALSYLQLFVVSACLPHRKICYDVYSLESPSNRLQTQVLCYNCKSILPNSYRSTCHNYSL</sequence>
<evidence type="ECO:0000313" key="1">
    <source>
        <dbReference type="EMBL" id="KAK6728599.1"/>
    </source>
</evidence>
<comment type="caution">
    <text evidence="1">The sequence shown here is derived from an EMBL/GenBank/DDBJ whole genome shotgun (WGS) entry which is preliminary data.</text>
</comment>
<dbReference type="Proteomes" id="UP001303046">
    <property type="component" value="Unassembled WGS sequence"/>
</dbReference>